<dbReference type="Pfam" id="PF00392">
    <property type="entry name" value="GntR"/>
    <property type="match status" value="1"/>
</dbReference>
<feature type="compositionally biased region" description="Polar residues" evidence="4">
    <location>
        <begin position="216"/>
        <end position="231"/>
    </location>
</feature>
<feature type="region of interest" description="Disordered" evidence="4">
    <location>
        <begin position="216"/>
        <end position="246"/>
    </location>
</feature>
<keyword evidence="3" id="KW-0804">Transcription</keyword>
<dbReference type="Proteomes" id="UP001597045">
    <property type="component" value="Unassembled WGS sequence"/>
</dbReference>
<dbReference type="EMBL" id="JBHTIS010001289">
    <property type="protein sequence ID" value="MFD1047874.1"/>
    <property type="molecule type" value="Genomic_DNA"/>
</dbReference>
<evidence type="ECO:0000313" key="7">
    <source>
        <dbReference type="Proteomes" id="UP001597045"/>
    </source>
</evidence>
<dbReference type="CDD" id="cd07377">
    <property type="entry name" value="WHTH_GntR"/>
    <property type="match status" value="1"/>
</dbReference>
<evidence type="ECO:0000256" key="1">
    <source>
        <dbReference type="ARBA" id="ARBA00023015"/>
    </source>
</evidence>
<feature type="domain" description="HTH gntR-type" evidence="5">
    <location>
        <begin position="10"/>
        <end position="78"/>
    </location>
</feature>
<protein>
    <submittedName>
        <fullName evidence="6">GntR family transcriptional regulator</fullName>
    </submittedName>
</protein>
<dbReference type="InterPro" id="IPR036390">
    <property type="entry name" value="WH_DNA-bd_sf"/>
</dbReference>
<gene>
    <name evidence="6" type="ORF">ACFQ1S_21195</name>
</gene>
<evidence type="ECO:0000313" key="6">
    <source>
        <dbReference type="EMBL" id="MFD1047874.1"/>
    </source>
</evidence>
<dbReference type="SMART" id="SM00345">
    <property type="entry name" value="HTH_GNTR"/>
    <property type="match status" value="1"/>
</dbReference>
<dbReference type="InterPro" id="IPR050679">
    <property type="entry name" value="Bact_HTH_transcr_reg"/>
</dbReference>
<evidence type="ECO:0000256" key="3">
    <source>
        <dbReference type="ARBA" id="ARBA00023163"/>
    </source>
</evidence>
<keyword evidence="2" id="KW-0238">DNA-binding</keyword>
<name>A0ABW3MF94_9PSEU</name>
<dbReference type="InterPro" id="IPR036388">
    <property type="entry name" value="WH-like_DNA-bd_sf"/>
</dbReference>
<dbReference type="InterPro" id="IPR000524">
    <property type="entry name" value="Tscrpt_reg_HTH_GntR"/>
</dbReference>
<evidence type="ECO:0000259" key="5">
    <source>
        <dbReference type="PROSITE" id="PS50949"/>
    </source>
</evidence>
<keyword evidence="1" id="KW-0805">Transcription regulation</keyword>
<evidence type="ECO:0000256" key="4">
    <source>
        <dbReference type="SAM" id="MobiDB-lite"/>
    </source>
</evidence>
<dbReference type="SUPFAM" id="SSF46785">
    <property type="entry name" value="Winged helix' DNA-binding domain"/>
    <property type="match status" value="1"/>
</dbReference>
<organism evidence="6 7">
    <name type="scientific">Kibdelosporangium lantanae</name>
    <dbReference type="NCBI Taxonomy" id="1497396"/>
    <lineage>
        <taxon>Bacteria</taxon>
        <taxon>Bacillati</taxon>
        <taxon>Actinomycetota</taxon>
        <taxon>Actinomycetes</taxon>
        <taxon>Pseudonocardiales</taxon>
        <taxon>Pseudonocardiaceae</taxon>
        <taxon>Kibdelosporangium</taxon>
    </lineage>
</organism>
<comment type="caution">
    <text evidence="6">The sequence shown here is derived from an EMBL/GenBank/DDBJ whole genome shotgun (WGS) entry which is preliminary data.</text>
</comment>
<keyword evidence="7" id="KW-1185">Reference proteome</keyword>
<reference evidence="7" key="1">
    <citation type="journal article" date="2019" name="Int. J. Syst. Evol. Microbiol.">
        <title>The Global Catalogue of Microorganisms (GCM) 10K type strain sequencing project: providing services to taxonomists for standard genome sequencing and annotation.</title>
        <authorList>
            <consortium name="The Broad Institute Genomics Platform"/>
            <consortium name="The Broad Institute Genome Sequencing Center for Infectious Disease"/>
            <person name="Wu L."/>
            <person name="Ma J."/>
        </authorList>
    </citation>
    <scope>NUCLEOTIDE SEQUENCE [LARGE SCALE GENOMIC DNA]</scope>
    <source>
        <strain evidence="7">JCM 31486</strain>
    </source>
</reference>
<dbReference type="Gene3D" id="1.10.10.10">
    <property type="entry name" value="Winged helix-like DNA-binding domain superfamily/Winged helix DNA-binding domain"/>
    <property type="match status" value="1"/>
</dbReference>
<sequence length="246" mass="26892">MDKLDPDDPRPPFQQVVAVLKASILTRKLEPGEQLPSFGELAKHFGVAPMTVQKAIGILRDEGLVVTRQGKGSFVRQRTERAVGLRPHVEQAFENGQVTIDFAGFSAETLYGVIQEPLDKLRAGRLSADSLAVRILLPDLSASMGLPSLAPDGSDSADVRRRAERIAVRSTEAIQDAVNELAALELVGSATAEVRTYRTSPLFKLFILPWARTRSYSTTPSQTTNRPSIHCTSKRRRNGSTACGKR</sequence>
<dbReference type="PANTHER" id="PTHR44846:SF17">
    <property type="entry name" value="GNTR-FAMILY TRANSCRIPTIONAL REGULATOR"/>
    <property type="match status" value="1"/>
</dbReference>
<proteinExistence type="predicted"/>
<accession>A0ABW3MF94</accession>
<dbReference type="PANTHER" id="PTHR44846">
    <property type="entry name" value="MANNOSYL-D-GLYCERATE TRANSPORT/METABOLISM SYSTEM REPRESSOR MNGR-RELATED"/>
    <property type="match status" value="1"/>
</dbReference>
<evidence type="ECO:0000256" key="2">
    <source>
        <dbReference type="ARBA" id="ARBA00023125"/>
    </source>
</evidence>
<feature type="compositionally biased region" description="Basic residues" evidence="4">
    <location>
        <begin position="232"/>
        <end position="246"/>
    </location>
</feature>
<dbReference type="PROSITE" id="PS50949">
    <property type="entry name" value="HTH_GNTR"/>
    <property type="match status" value="1"/>
</dbReference>